<dbReference type="PANTHER" id="PTHR30535">
    <property type="entry name" value="VITAMIN B12-BINDING PROTEIN"/>
    <property type="match status" value="1"/>
</dbReference>
<dbReference type="InterPro" id="IPR002491">
    <property type="entry name" value="ABC_transptr_periplasmic_BD"/>
</dbReference>
<dbReference type="PROSITE" id="PS50983">
    <property type="entry name" value="FE_B12_PBP"/>
    <property type="match status" value="1"/>
</dbReference>
<evidence type="ECO:0000259" key="2">
    <source>
        <dbReference type="PROSITE" id="PS50983"/>
    </source>
</evidence>
<evidence type="ECO:0000313" key="3">
    <source>
        <dbReference type="EMBL" id="AKD54952.1"/>
    </source>
</evidence>
<dbReference type="KEGG" id="srd:SD10_08595"/>
<dbReference type="AlphaFoldDB" id="A0A0E3V6E2"/>
<name>A0A0E3V6E2_9BACT</name>
<dbReference type="STRING" id="1379870.SD10_08595"/>
<protein>
    <submittedName>
        <fullName evidence="3">ABC transporter substrate-binding protein</fullName>
    </submittedName>
</protein>
<evidence type="ECO:0000313" key="4">
    <source>
        <dbReference type="Proteomes" id="UP000033054"/>
    </source>
</evidence>
<dbReference type="OrthoDB" id="9797736at2"/>
<keyword evidence="1" id="KW-0732">Signal</keyword>
<dbReference type="EMBL" id="CP010429">
    <property type="protein sequence ID" value="AKD54952.1"/>
    <property type="molecule type" value="Genomic_DNA"/>
</dbReference>
<evidence type="ECO:0000256" key="1">
    <source>
        <dbReference type="SAM" id="SignalP"/>
    </source>
</evidence>
<gene>
    <name evidence="3" type="ORF">SD10_08595</name>
</gene>
<dbReference type="PANTHER" id="PTHR30535:SF4">
    <property type="entry name" value="HEMIN-BINDING PERIPLASMIC PROTEIN HMUT"/>
    <property type="match status" value="1"/>
</dbReference>
<accession>A0A0E3V6E2</accession>
<feature type="chain" id="PRO_5002413449" evidence="1">
    <location>
        <begin position="29"/>
        <end position="289"/>
    </location>
</feature>
<dbReference type="PROSITE" id="PS51257">
    <property type="entry name" value="PROKAR_LIPOPROTEIN"/>
    <property type="match status" value="1"/>
</dbReference>
<dbReference type="SUPFAM" id="SSF53807">
    <property type="entry name" value="Helical backbone' metal receptor"/>
    <property type="match status" value="1"/>
</dbReference>
<organism evidence="3 4">
    <name type="scientific">Spirosoma radiotolerans</name>
    <dbReference type="NCBI Taxonomy" id="1379870"/>
    <lineage>
        <taxon>Bacteria</taxon>
        <taxon>Pseudomonadati</taxon>
        <taxon>Bacteroidota</taxon>
        <taxon>Cytophagia</taxon>
        <taxon>Cytophagales</taxon>
        <taxon>Cytophagaceae</taxon>
        <taxon>Spirosoma</taxon>
    </lineage>
</organism>
<dbReference type="Proteomes" id="UP000033054">
    <property type="component" value="Chromosome"/>
</dbReference>
<feature type="domain" description="Fe/B12 periplasmic-binding" evidence="2">
    <location>
        <begin position="35"/>
        <end position="289"/>
    </location>
</feature>
<sequence>MKIYKISLSITLVLLALTACTSTQKDQAASTGKQRIVCVAKQLTELIYALGAGNQLVGVDLSSTYPPAAQKLTKVGYHRMLNAEGIIALKPTVVYHDGNVAPEAVMQQLEKVGVPMKVFKDAHTIPEVKALFDTLAAQFGAQKQADSLKTKLDADLAKAAESVKQYKTTPKVAIIHFGRVINNYLVIGKAGTASYMLEMAGGKNVMDTLKGMKPLSPEIISKAQPDIILVTDFGYDRLGNADKLATLPGIALTPAGKNKKIYRIEEHDLIYLGPRTGENVLMLMKLIHQ</sequence>
<dbReference type="Pfam" id="PF01497">
    <property type="entry name" value="Peripla_BP_2"/>
    <property type="match status" value="1"/>
</dbReference>
<dbReference type="Gene3D" id="3.40.50.1980">
    <property type="entry name" value="Nitrogenase molybdenum iron protein domain"/>
    <property type="match status" value="2"/>
</dbReference>
<feature type="signal peptide" evidence="1">
    <location>
        <begin position="1"/>
        <end position="28"/>
    </location>
</feature>
<keyword evidence="4" id="KW-1185">Reference proteome</keyword>
<proteinExistence type="predicted"/>
<dbReference type="PATRIC" id="fig|1379870.5.peg.1879"/>
<reference evidence="3 4" key="1">
    <citation type="journal article" date="2014" name="Curr. Microbiol.">
        <title>Spirosoma radiotolerans sp. nov., a gamma-radiation-resistant bacterium isolated from gamma ray-irradiated soil.</title>
        <authorList>
            <person name="Lee J.J."/>
            <person name="Srinivasan S."/>
            <person name="Lim S."/>
            <person name="Joe M."/>
            <person name="Im S."/>
            <person name="Bae S.I."/>
            <person name="Park K.R."/>
            <person name="Han J.H."/>
            <person name="Park S.H."/>
            <person name="Joo B.M."/>
            <person name="Park S.J."/>
            <person name="Kim M.K."/>
        </authorList>
    </citation>
    <scope>NUCLEOTIDE SEQUENCE [LARGE SCALE GENOMIC DNA]</scope>
    <source>
        <strain evidence="3 4">DG5A</strain>
    </source>
</reference>
<dbReference type="HOGENOM" id="CLU_038034_6_0_10"/>
<dbReference type="InterPro" id="IPR050902">
    <property type="entry name" value="ABC_Transporter_SBP"/>
</dbReference>